<dbReference type="InterPro" id="IPR050832">
    <property type="entry name" value="Bact_Acetyltransf"/>
</dbReference>
<dbReference type="Pfam" id="PF00583">
    <property type="entry name" value="Acetyltransf_1"/>
    <property type="match status" value="1"/>
</dbReference>
<dbReference type="CDD" id="cd04301">
    <property type="entry name" value="NAT_SF"/>
    <property type="match status" value="1"/>
</dbReference>
<dbReference type="InterPro" id="IPR016181">
    <property type="entry name" value="Acyl_CoA_acyltransferase"/>
</dbReference>
<keyword evidence="1" id="KW-0808">Transferase</keyword>
<reference evidence="4" key="1">
    <citation type="journal article" date="2024" name="Antonie Van Leeuwenhoek">
        <title>Bradyrhizobium ontarionense sp. nov., a novel bacterial symbiont isolated from Aeschynomene indica (Indian jointvetch), harbours photosynthesis, nitrogen fixation and nitrous oxide (N2O) reductase genes.</title>
        <authorList>
            <person name="Bromfield E.S.P."/>
            <person name="Cloutier S."/>
        </authorList>
    </citation>
    <scope>NUCLEOTIDE SEQUENCE</scope>
    <source>
        <strain evidence="4">A19</strain>
    </source>
</reference>
<evidence type="ECO:0000259" key="3">
    <source>
        <dbReference type="PROSITE" id="PS51186"/>
    </source>
</evidence>
<dbReference type="Proteomes" id="UP001431010">
    <property type="component" value="Chromosome"/>
</dbReference>
<dbReference type="PROSITE" id="PS51186">
    <property type="entry name" value="GNAT"/>
    <property type="match status" value="1"/>
</dbReference>
<dbReference type="EMBL" id="CP088156">
    <property type="protein sequence ID" value="UFZ08083.1"/>
    <property type="molecule type" value="Genomic_DNA"/>
</dbReference>
<keyword evidence="2" id="KW-0012">Acyltransferase</keyword>
<evidence type="ECO:0000256" key="1">
    <source>
        <dbReference type="ARBA" id="ARBA00022679"/>
    </source>
</evidence>
<feature type="domain" description="N-acetyltransferase" evidence="3">
    <location>
        <begin position="11"/>
        <end position="156"/>
    </location>
</feature>
<sequence length="156" mass="17963">MSIADDSDEPERVSALFRTIVDALPYYNERAKTSEISKYSANRLRQSASIDSSSILVARFNTSLVGFVISNLDDETIWLSWFGVDPVYRRRGIGDQLLQALDRRALSMGVHKLWCDSRTDNVESKARLADNGFRQICTIPDHWYRQDFILWEKRVG</sequence>
<accession>A0ABY3RL68</accession>
<dbReference type="Gene3D" id="3.40.630.30">
    <property type="match status" value="1"/>
</dbReference>
<keyword evidence="5" id="KW-1185">Reference proteome</keyword>
<dbReference type="PANTHER" id="PTHR43877">
    <property type="entry name" value="AMINOALKYLPHOSPHONATE N-ACETYLTRANSFERASE-RELATED-RELATED"/>
    <property type="match status" value="1"/>
</dbReference>
<evidence type="ECO:0000313" key="4">
    <source>
        <dbReference type="EMBL" id="UFZ08083.1"/>
    </source>
</evidence>
<evidence type="ECO:0000313" key="5">
    <source>
        <dbReference type="Proteomes" id="UP001431010"/>
    </source>
</evidence>
<evidence type="ECO:0000256" key="2">
    <source>
        <dbReference type="ARBA" id="ARBA00023315"/>
    </source>
</evidence>
<proteinExistence type="predicted"/>
<dbReference type="SUPFAM" id="SSF55729">
    <property type="entry name" value="Acyl-CoA N-acyltransferases (Nat)"/>
    <property type="match status" value="1"/>
</dbReference>
<gene>
    <name evidence="4" type="ORF">LQG66_18105</name>
</gene>
<name>A0ABY3RL68_9BRAD</name>
<dbReference type="InterPro" id="IPR000182">
    <property type="entry name" value="GNAT_dom"/>
</dbReference>
<organism evidence="4 5">
    <name type="scientific">Bradyrhizobium ontarionense</name>
    <dbReference type="NCBI Taxonomy" id="2898149"/>
    <lineage>
        <taxon>Bacteria</taxon>
        <taxon>Pseudomonadati</taxon>
        <taxon>Pseudomonadota</taxon>
        <taxon>Alphaproteobacteria</taxon>
        <taxon>Hyphomicrobiales</taxon>
        <taxon>Nitrobacteraceae</taxon>
        <taxon>Bradyrhizobium</taxon>
    </lineage>
</organism>
<dbReference type="RefSeq" id="WP_231327532.1">
    <property type="nucleotide sequence ID" value="NZ_CP088156.1"/>
</dbReference>
<protein>
    <submittedName>
        <fullName evidence="4">GNAT family N-acetyltransferase</fullName>
    </submittedName>
</protein>